<dbReference type="EMBL" id="JAUEPS010000020">
    <property type="protein sequence ID" value="KAK0457886.1"/>
    <property type="molecule type" value="Genomic_DNA"/>
</dbReference>
<comment type="caution">
    <text evidence="2">The sequence shown here is derived from an EMBL/GenBank/DDBJ whole genome shotgun (WGS) entry which is preliminary data.</text>
</comment>
<feature type="region of interest" description="Disordered" evidence="1">
    <location>
        <begin position="351"/>
        <end position="393"/>
    </location>
</feature>
<dbReference type="RefSeq" id="XP_060330185.1">
    <property type="nucleotide sequence ID" value="XM_060482339.1"/>
</dbReference>
<gene>
    <name evidence="2" type="ORF">EV420DRAFT_484543</name>
</gene>
<evidence type="ECO:0000256" key="1">
    <source>
        <dbReference type="SAM" id="MobiDB-lite"/>
    </source>
</evidence>
<accession>A0AA39KDJ1</accession>
<dbReference type="Proteomes" id="UP001175211">
    <property type="component" value="Unassembled WGS sequence"/>
</dbReference>
<proteinExistence type="predicted"/>
<evidence type="ECO:0000313" key="2">
    <source>
        <dbReference type="EMBL" id="KAK0457886.1"/>
    </source>
</evidence>
<organism evidence="2 3">
    <name type="scientific">Armillaria tabescens</name>
    <name type="common">Ringless honey mushroom</name>
    <name type="synonym">Agaricus tabescens</name>
    <dbReference type="NCBI Taxonomy" id="1929756"/>
    <lineage>
        <taxon>Eukaryota</taxon>
        <taxon>Fungi</taxon>
        <taxon>Dikarya</taxon>
        <taxon>Basidiomycota</taxon>
        <taxon>Agaricomycotina</taxon>
        <taxon>Agaricomycetes</taxon>
        <taxon>Agaricomycetidae</taxon>
        <taxon>Agaricales</taxon>
        <taxon>Marasmiineae</taxon>
        <taxon>Physalacriaceae</taxon>
        <taxon>Desarmillaria</taxon>
    </lineage>
</organism>
<feature type="region of interest" description="Disordered" evidence="1">
    <location>
        <begin position="266"/>
        <end position="334"/>
    </location>
</feature>
<keyword evidence="3" id="KW-1185">Reference proteome</keyword>
<reference evidence="2" key="1">
    <citation type="submission" date="2023-06" db="EMBL/GenBank/DDBJ databases">
        <authorList>
            <consortium name="Lawrence Berkeley National Laboratory"/>
            <person name="Ahrendt S."/>
            <person name="Sahu N."/>
            <person name="Indic B."/>
            <person name="Wong-Bajracharya J."/>
            <person name="Merenyi Z."/>
            <person name="Ke H.-M."/>
            <person name="Monk M."/>
            <person name="Kocsube S."/>
            <person name="Drula E."/>
            <person name="Lipzen A."/>
            <person name="Balint B."/>
            <person name="Henrissat B."/>
            <person name="Andreopoulos B."/>
            <person name="Martin F.M."/>
            <person name="Harder C.B."/>
            <person name="Rigling D."/>
            <person name="Ford K.L."/>
            <person name="Foster G.D."/>
            <person name="Pangilinan J."/>
            <person name="Papanicolaou A."/>
            <person name="Barry K."/>
            <person name="LaButti K."/>
            <person name="Viragh M."/>
            <person name="Koriabine M."/>
            <person name="Yan M."/>
            <person name="Riley R."/>
            <person name="Champramary S."/>
            <person name="Plett K.L."/>
            <person name="Tsai I.J."/>
            <person name="Slot J."/>
            <person name="Sipos G."/>
            <person name="Plett J."/>
            <person name="Nagy L.G."/>
            <person name="Grigoriev I.V."/>
        </authorList>
    </citation>
    <scope>NUCLEOTIDE SEQUENCE</scope>
    <source>
        <strain evidence="2">CCBAS 213</strain>
    </source>
</reference>
<name>A0AA39KDJ1_ARMTA</name>
<evidence type="ECO:0000313" key="3">
    <source>
        <dbReference type="Proteomes" id="UP001175211"/>
    </source>
</evidence>
<feature type="compositionally biased region" description="Low complexity" evidence="1">
    <location>
        <begin position="283"/>
        <end position="300"/>
    </location>
</feature>
<protein>
    <submittedName>
        <fullName evidence="2">Uncharacterized protein</fullName>
    </submittedName>
</protein>
<dbReference type="GeneID" id="85365887"/>
<dbReference type="AlphaFoldDB" id="A0AA39KDJ1"/>
<sequence length="393" mass="42809">MSQLESPSNPAQDHHRPSICSEHHRIFPLCAELSKAASCLPYDTPDSIKRFCEIVLQNLPKDASGIKSFQIELFNSLLADLMPVTLEYKIDLSSVEPPMAQIRRVDDERHAKPSTDIDFSRIPLLEDLFDSPKTSAAPFDLTLNAVNTNSPSRDQPPFSCCFIPDDKVLGGSGKTIEVERNGKFNTRVSDEPIHDKGGIHTGAFIRDIRTDQIKSEDSETDNFPTISTTCSAHDESATSAPVVRAINVVPRTRPRSNTFVLAAPPQIPRTPVSSRYAGPPIPSSSAASSSTLSVSASLCSGAPSDVTINNDSAGSKEEKKQMMSAFDTDSQVHPSKVRETFSDAISAPKQAANIVIGEQSNKRSRDESPDSVDQELSHRPYKIRRMSNDGCGS</sequence>